<protein>
    <submittedName>
        <fullName evidence="1">Uncharacterized protein</fullName>
    </submittedName>
</protein>
<dbReference type="RefSeq" id="WP_262590536.1">
    <property type="nucleotide sequence ID" value="NZ_JAOQJQ010000001.1"/>
</dbReference>
<gene>
    <name evidence="1" type="ORF">OCV88_00090</name>
</gene>
<reference evidence="1 2" key="1">
    <citation type="journal article" date="2021" name="ISME Commun">
        <title>Automated analysis of genomic sequences facilitates high-throughput and comprehensive description of bacteria.</title>
        <authorList>
            <person name="Hitch T.C.A."/>
        </authorList>
    </citation>
    <scope>NUCLEOTIDE SEQUENCE [LARGE SCALE GENOMIC DNA]</scope>
    <source>
        <strain evidence="1 2">Sanger_109</strain>
    </source>
</reference>
<dbReference type="Proteomes" id="UP001652442">
    <property type="component" value="Unassembled WGS sequence"/>
</dbReference>
<evidence type="ECO:0000313" key="2">
    <source>
        <dbReference type="Proteomes" id="UP001652442"/>
    </source>
</evidence>
<name>A0ABT2TF17_9FIRM</name>
<organism evidence="1 2">
    <name type="scientific">Brotonthovivens ammoniilytica</name>
    <dbReference type="NCBI Taxonomy" id="2981725"/>
    <lineage>
        <taxon>Bacteria</taxon>
        <taxon>Bacillati</taxon>
        <taxon>Bacillota</taxon>
        <taxon>Clostridia</taxon>
        <taxon>Lachnospirales</taxon>
        <taxon>Lachnospiraceae</taxon>
        <taxon>Brotonthovivens</taxon>
    </lineage>
</organism>
<sequence>MSEVAGQLMFSQDYNLGEKLIFSLYREQEGDHCTVTLYYQFEG</sequence>
<evidence type="ECO:0000313" key="1">
    <source>
        <dbReference type="EMBL" id="MCU6760731.1"/>
    </source>
</evidence>
<keyword evidence="2" id="KW-1185">Reference proteome</keyword>
<proteinExistence type="predicted"/>
<comment type="caution">
    <text evidence="1">The sequence shown here is derived from an EMBL/GenBank/DDBJ whole genome shotgun (WGS) entry which is preliminary data.</text>
</comment>
<dbReference type="EMBL" id="JAOQJQ010000001">
    <property type="protein sequence ID" value="MCU6760731.1"/>
    <property type="molecule type" value="Genomic_DNA"/>
</dbReference>
<accession>A0ABT2TF17</accession>